<proteinExistence type="predicted"/>
<accession>A0AAD4LV30</accession>
<comment type="caution">
    <text evidence="1">The sequence shown here is derived from an EMBL/GenBank/DDBJ whole genome shotgun (WGS) entry which is preliminary data.</text>
</comment>
<protein>
    <submittedName>
        <fullName evidence="1">Uncharacterized protein</fullName>
    </submittedName>
</protein>
<dbReference type="Proteomes" id="UP001203297">
    <property type="component" value="Unassembled WGS sequence"/>
</dbReference>
<reference evidence="1" key="1">
    <citation type="journal article" date="2022" name="New Phytol.">
        <title>Evolutionary transition to the ectomycorrhizal habit in the genomes of a hyperdiverse lineage of mushroom-forming fungi.</title>
        <authorList>
            <person name="Looney B."/>
            <person name="Miyauchi S."/>
            <person name="Morin E."/>
            <person name="Drula E."/>
            <person name="Courty P.E."/>
            <person name="Kohler A."/>
            <person name="Kuo A."/>
            <person name="LaButti K."/>
            <person name="Pangilinan J."/>
            <person name="Lipzen A."/>
            <person name="Riley R."/>
            <person name="Andreopoulos W."/>
            <person name="He G."/>
            <person name="Johnson J."/>
            <person name="Nolan M."/>
            <person name="Tritt A."/>
            <person name="Barry K.W."/>
            <person name="Grigoriev I.V."/>
            <person name="Nagy L.G."/>
            <person name="Hibbett D."/>
            <person name="Henrissat B."/>
            <person name="Matheny P.B."/>
            <person name="Labbe J."/>
            <person name="Martin F.M."/>
        </authorList>
    </citation>
    <scope>NUCLEOTIDE SEQUENCE</scope>
    <source>
        <strain evidence="1">BPL690</strain>
    </source>
</reference>
<evidence type="ECO:0000313" key="2">
    <source>
        <dbReference type="Proteomes" id="UP001203297"/>
    </source>
</evidence>
<organism evidence="1 2">
    <name type="scientific">Multifurca ochricompacta</name>
    <dbReference type="NCBI Taxonomy" id="376703"/>
    <lineage>
        <taxon>Eukaryota</taxon>
        <taxon>Fungi</taxon>
        <taxon>Dikarya</taxon>
        <taxon>Basidiomycota</taxon>
        <taxon>Agaricomycotina</taxon>
        <taxon>Agaricomycetes</taxon>
        <taxon>Russulales</taxon>
        <taxon>Russulaceae</taxon>
        <taxon>Multifurca</taxon>
    </lineage>
</organism>
<sequence length="169" mass="18535">MRNNPTLYKPITYNSFKKKRVTPIGTMYLILRLSIAEGACSRLCTLCVVVKLLSWRKLNKQTNMQNARSKIHEFVFRKLDAVLSSVSVLRVVLEPVCALSPCRSTSISSPAMPPTRSLALPGIPTLSGDPRRGALLAILNRGSSCGPFFEEEMAVAGAGCRRAGSPVRW</sequence>
<gene>
    <name evidence="1" type="ORF">B0F90DRAFT_1778020</name>
</gene>
<name>A0AAD4LV30_9AGAM</name>
<evidence type="ECO:0000313" key="1">
    <source>
        <dbReference type="EMBL" id="KAI0291339.1"/>
    </source>
</evidence>
<keyword evidence="2" id="KW-1185">Reference proteome</keyword>
<dbReference type="EMBL" id="WTXG01000165">
    <property type="protein sequence ID" value="KAI0291339.1"/>
    <property type="molecule type" value="Genomic_DNA"/>
</dbReference>
<dbReference type="AlphaFoldDB" id="A0AAD4LV30"/>